<reference evidence="1" key="2">
    <citation type="journal article" date="2022" name="New Phytol.">
        <title>Evolutionary transition to the ectomycorrhizal habit in the genomes of a hyperdiverse lineage of mushroom-forming fungi.</title>
        <authorList>
            <person name="Looney B."/>
            <person name="Miyauchi S."/>
            <person name="Morin E."/>
            <person name="Drula E."/>
            <person name="Courty P.E."/>
            <person name="Kohler A."/>
            <person name="Kuo A."/>
            <person name="LaButti K."/>
            <person name="Pangilinan J."/>
            <person name="Lipzen A."/>
            <person name="Riley R."/>
            <person name="Andreopoulos W."/>
            <person name="He G."/>
            <person name="Johnson J."/>
            <person name="Nolan M."/>
            <person name="Tritt A."/>
            <person name="Barry K.W."/>
            <person name="Grigoriev I.V."/>
            <person name="Nagy L.G."/>
            <person name="Hibbett D."/>
            <person name="Henrissat B."/>
            <person name="Matheny P.B."/>
            <person name="Labbe J."/>
            <person name="Martin F.M."/>
        </authorList>
    </citation>
    <scope>NUCLEOTIDE SEQUENCE</scope>
    <source>
        <strain evidence="1">FP105234-sp</strain>
    </source>
</reference>
<sequence length="198" mass="20093">MRFSTSSIIAAPLLAAASVAAQQSITVNVGAGGSLAYDPPAVTANVGDVVTFQFQAKNHTVTQSTFASPCLSLEEPAPGFDSGFMPVAADLTTPPPSVSFTVNVTTPLWFYCKQTGHCEKGMVFAINPTADKSFAAFQAAANASNPADGTPGSASASSSAPARARRGPAVVGARGWALALDAMRVMGIEGHCTDGLIA</sequence>
<keyword evidence="2" id="KW-1185">Reference proteome</keyword>
<evidence type="ECO:0000313" key="2">
    <source>
        <dbReference type="Proteomes" id="UP000814033"/>
    </source>
</evidence>
<protein>
    <submittedName>
        <fullName evidence="1">Cupredoxin</fullName>
    </submittedName>
</protein>
<accession>A0ACB8R7N1</accession>
<dbReference type="Proteomes" id="UP000814033">
    <property type="component" value="Unassembled WGS sequence"/>
</dbReference>
<proteinExistence type="predicted"/>
<name>A0ACB8R7N1_9AGAM</name>
<evidence type="ECO:0000313" key="1">
    <source>
        <dbReference type="EMBL" id="KAI0039897.1"/>
    </source>
</evidence>
<dbReference type="EMBL" id="MU276250">
    <property type="protein sequence ID" value="KAI0039897.1"/>
    <property type="molecule type" value="Genomic_DNA"/>
</dbReference>
<reference evidence="1" key="1">
    <citation type="submission" date="2021-02" db="EMBL/GenBank/DDBJ databases">
        <authorList>
            <consortium name="DOE Joint Genome Institute"/>
            <person name="Ahrendt S."/>
            <person name="Looney B.P."/>
            <person name="Miyauchi S."/>
            <person name="Morin E."/>
            <person name="Drula E."/>
            <person name="Courty P.E."/>
            <person name="Chicoki N."/>
            <person name="Fauchery L."/>
            <person name="Kohler A."/>
            <person name="Kuo A."/>
            <person name="Labutti K."/>
            <person name="Pangilinan J."/>
            <person name="Lipzen A."/>
            <person name="Riley R."/>
            <person name="Andreopoulos W."/>
            <person name="He G."/>
            <person name="Johnson J."/>
            <person name="Barry K.W."/>
            <person name="Grigoriev I.V."/>
            <person name="Nagy L."/>
            <person name="Hibbett D."/>
            <person name="Henrissat B."/>
            <person name="Matheny P.B."/>
            <person name="Labbe J."/>
            <person name="Martin F."/>
        </authorList>
    </citation>
    <scope>NUCLEOTIDE SEQUENCE</scope>
    <source>
        <strain evidence="1">FP105234-sp</strain>
    </source>
</reference>
<organism evidence="1 2">
    <name type="scientific">Auriscalpium vulgare</name>
    <dbReference type="NCBI Taxonomy" id="40419"/>
    <lineage>
        <taxon>Eukaryota</taxon>
        <taxon>Fungi</taxon>
        <taxon>Dikarya</taxon>
        <taxon>Basidiomycota</taxon>
        <taxon>Agaricomycotina</taxon>
        <taxon>Agaricomycetes</taxon>
        <taxon>Russulales</taxon>
        <taxon>Auriscalpiaceae</taxon>
        <taxon>Auriscalpium</taxon>
    </lineage>
</organism>
<gene>
    <name evidence="1" type="ORF">FA95DRAFT_966797</name>
</gene>
<comment type="caution">
    <text evidence="1">The sequence shown here is derived from an EMBL/GenBank/DDBJ whole genome shotgun (WGS) entry which is preliminary data.</text>
</comment>